<accession>A0A399SMW2</accession>
<dbReference type="EMBL" id="QWGT01000396">
    <property type="protein sequence ID" value="RIJ45010.1"/>
    <property type="molecule type" value="Genomic_DNA"/>
</dbReference>
<dbReference type="Proteomes" id="UP000266484">
    <property type="component" value="Unassembled WGS sequence"/>
</dbReference>
<name>A0A399SMW2_9MICO</name>
<feature type="compositionally biased region" description="Basic and acidic residues" evidence="1">
    <location>
        <begin position="186"/>
        <end position="199"/>
    </location>
</feature>
<evidence type="ECO:0000313" key="3">
    <source>
        <dbReference type="EMBL" id="RIJ45010.1"/>
    </source>
</evidence>
<dbReference type="InterPro" id="IPR002818">
    <property type="entry name" value="DJ-1/PfpI"/>
</dbReference>
<dbReference type="InterPro" id="IPR029062">
    <property type="entry name" value="Class_I_gatase-like"/>
</dbReference>
<dbReference type="PANTHER" id="PTHR43130">
    <property type="entry name" value="ARAC-FAMILY TRANSCRIPTIONAL REGULATOR"/>
    <property type="match status" value="1"/>
</dbReference>
<dbReference type="AlphaFoldDB" id="A0A399SMW2"/>
<feature type="compositionally biased region" description="Basic and acidic residues" evidence="1">
    <location>
        <begin position="207"/>
        <end position="217"/>
    </location>
</feature>
<evidence type="ECO:0000259" key="2">
    <source>
        <dbReference type="Pfam" id="PF01965"/>
    </source>
</evidence>
<dbReference type="CDD" id="cd03139">
    <property type="entry name" value="GATase1_PfpI_2"/>
    <property type="match status" value="1"/>
</dbReference>
<dbReference type="Pfam" id="PF01965">
    <property type="entry name" value="DJ-1_PfpI"/>
    <property type="match status" value="1"/>
</dbReference>
<proteinExistence type="predicted"/>
<dbReference type="SUPFAM" id="SSF52317">
    <property type="entry name" value="Class I glutamine amidotransferase-like"/>
    <property type="match status" value="1"/>
</dbReference>
<comment type="caution">
    <text evidence="3">The sequence shown here is derived from an EMBL/GenBank/DDBJ whole genome shotgun (WGS) entry which is preliminary data.</text>
</comment>
<feature type="region of interest" description="Disordered" evidence="1">
    <location>
        <begin position="186"/>
        <end position="217"/>
    </location>
</feature>
<feature type="non-terminal residue" evidence="3">
    <location>
        <position position="230"/>
    </location>
</feature>
<dbReference type="InterPro" id="IPR052158">
    <property type="entry name" value="INH-QAR"/>
</dbReference>
<evidence type="ECO:0000313" key="4">
    <source>
        <dbReference type="Proteomes" id="UP000266484"/>
    </source>
</evidence>
<gene>
    <name evidence="3" type="ORF">DZG00_15435</name>
</gene>
<dbReference type="Gene3D" id="3.40.50.880">
    <property type="match status" value="1"/>
</dbReference>
<sequence>MPAPSRIVSLVFPHVTQLDLTGPVQVLSRLPGAAVDLAWHRIEPVPTDCGFPLLPTTSFADAPQADVLLVPGGRGAFDLMEDPAALAFIERQAAGARHVLGVCTGAFALGAAGLLGGRRATTHWASHPLLELLGAIPVTERVVRDGRFITGGGVTSGIDAALVLAAEIAGDAEARAIQLALEYDPRPPFDAGHPSRPDADPAQVERGMADARHDRAPLVARAAERLRDGR</sequence>
<reference evidence="3 4" key="1">
    <citation type="submission" date="2018-08" db="EMBL/GenBank/DDBJ databases">
        <title>Genome Sequence of Clavibacter michiganensis Subspecies type strains, and the Atypical Peach-Colored Strains Isolated from Tomato.</title>
        <authorList>
            <person name="Osdaghi E."/>
            <person name="Portier P."/>
            <person name="Briand M."/>
            <person name="Jacques M.-A."/>
        </authorList>
    </citation>
    <scope>NUCLEOTIDE SEQUENCE [LARGE SCALE GENOMIC DNA]</scope>
    <source>
        <strain evidence="3 4">CFBP 8615</strain>
    </source>
</reference>
<feature type="domain" description="DJ-1/PfpI" evidence="2">
    <location>
        <begin position="6"/>
        <end position="164"/>
    </location>
</feature>
<dbReference type="PANTHER" id="PTHR43130:SF2">
    <property type="entry name" value="DJ-1_PFPI DOMAIN-CONTAINING PROTEIN"/>
    <property type="match status" value="1"/>
</dbReference>
<keyword evidence="4" id="KW-1185">Reference proteome</keyword>
<dbReference type="RefSeq" id="WP_147360065.1">
    <property type="nucleotide sequence ID" value="NZ_QWGT01000396.1"/>
</dbReference>
<dbReference type="GO" id="GO:0006355">
    <property type="term" value="P:regulation of DNA-templated transcription"/>
    <property type="evidence" value="ECO:0007669"/>
    <property type="project" value="TreeGrafter"/>
</dbReference>
<organism evidence="3 4">
    <name type="scientific">Clavibacter lycopersici</name>
    <dbReference type="NCBI Taxonomy" id="2301718"/>
    <lineage>
        <taxon>Bacteria</taxon>
        <taxon>Bacillati</taxon>
        <taxon>Actinomycetota</taxon>
        <taxon>Actinomycetes</taxon>
        <taxon>Micrococcales</taxon>
        <taxon>Microbacteriaceae</taxon>
        <taxon>Clavibacter</taxon>
    </lineage>
</organism>
<protein>
    <submittedName>
        <fullName evidence="3">DJ-1/PfpI family protein</fullName>
    </submittedName>
</protein>
<evidence type="ECO:0000256" key="1">
    <source>
        <dbReference type="SAM" id="MobiDB-lite"/>
    </source>
</evidence>